<evidence type="ECO:0000313" key="3">
    <source>
        <dbReference type="Proteomes" id="UP000215914"/>
    </source>
</evidence>
<dbReference type="EMBL" id="MNCJ02000325">
    <property type="protein sequence ID" value="KAF5786590.1"/>
    <property type="molecule type" value="Genomic_DNA"/>
</dbReference>
<reference evidence="2" key="2">
    <citation type="submission" date="2020-06" db="EMBL/GenBank/DDBJ databases">
        <title>Helianthus annuus Genome sequencing and assembly Release 2.</title>
        <authorList>
            <person name="Gouzy J."/>
            <person name="Langlade N."/>
            <person name="Munos S."/>
        </authorList>
    </citation>
    <scope>NUCLEOTIDE SEQUENCE</scope>
    <source>
        <tissue evidence="2">Leaves</tissue>
    </source>
</reference>
<protein>
    <submittedName>
        <fullName evidence="2">Uncharacterized protein</fullName>
    </submittedName>
</protein>
<gene>
    <name evidence="2" type="ORF">HanXRQr2_Chr10g0442731</name>
</gene>
<organism evidence="2 3">
    <name type="scientific">Helianthus annuus</name>
    <name type="common">Common sunflower</name>
    <dbReference type="NCBI Taxonomy" id="4232"/>
    <lineage>
        <taxon>Eukaryota</taxon>
        <taxon>Viridiplantae</taxon>
        <taxon>Streptophyta</taxon>
        <taxon>Embryophyta</taxon>
        <taxon>Tracheophyta</taxon>
        <taxon>Spermatophyta</taxon>
        <taxon>Magnoliopsida</taxon>
        <taxon>eudicotyledons</taxon>
        <taxon>Gunneridae</taxon>
        <taxon>Pentapetalae</taxon>
        <taxon>asterids</taxon>
        <taxon>campanulids</taxon>
        <taxon>Asterales</taxon>
        <taxon>Asteraceae</taxon>
        <taxon>Asteroideae</taxon>
        <taxon>Heliantheae alliance</taxon>
        <taxon>Heliantheae</taxon>
        <taxon>Helianthus</taxon>
    </lineage>
</organism>
<evidence type="ECO:0000256" key="1">
    <source>
        <dbReference type="SAM" id="MobiDB-lite"/>
    </source>
</evidence>
<dbReference type="AlphaFoldDB" id="A0A9K3N4L4"/>
<accession>A0A9K3N4L4</accession>
<proteinExistence type="predicted"/>
<evidence type="ECO:0000313" key="2">
    <source>
        <dbReference type="EMBL" id="KAF5786590.1"/>
    </source>
</evidence>
<name>A0A9K3N4L4_HELAN</name>
<dbReference type="Proteomes" id="UP000215914">
    <property type="component" value="Unassembled WGS sequence"/>
</dbReference>
<comment type="caution">
    <text evidence="2">The sequence shown here is derived from an EMBL/GenBank/DDBJ whole genome shotgun (WGS) entry which is preliminary data.</text>
</comment>
<sequence>MQSESTNINTDKQAKSNSYKLNENSNINTDKQAKSNSYKLNENPNSLQHVGSNQIHSA</sequence>
<feature type="region of interest" description="Disordered" evidence="1">
    <location>
        <begin position="1"/>
        <end position="58"/>
    </location>
</feature>
<dbReference type="Gramene" id="mRNA:HanXRQr2_Chr10g0442731">
    <property type="protein sequence ID" value="CDS:HanXRQr2_Chr10g0442731.1"/>
    <property type="gene ID" value="HanXRQr2_Chr10g0442731"/>
</dbReference>
<keyword evidence="3" id="KW-1185">Reference proteome</keyword>
<reference evidence="2" key="1">
    <citation type="journal article" date="2017" name="Nature">
        <title>The sunflower genome provides insights into oil metabolism, flowering and Asterid evolution.</title>
        <authorList>
            <person name="Badouin H."/>
            <person name="Gouzy J."/>
            <person name="Grassa C.J."/>
            <person name="Murat F."/>
            <person name="Staton S.E."/>
            <person name="Cottret L."/>
            <person name="Lelandais-Briere C."/>
            <person name="Owens G.L."/>
            <person name="Carrere S."/>
            <person name="Mayjonade B."/>
            <person name="Legrand L."/>
            <person name="Gill N."/>
            <person name="Kane N.C."/>
            <person name="Bowers J.E."/>
            <person name="Hubner S."/>
            <person name="Bellec A."/>
            <person name="Berard A."/>
            <person name="Berges H."/>
            <person name="Blanchet N."/>
            <person name="Boniface M.C."/>
            <person name="Brunel D."/>
            <person name="Catrice O."/>
            <person name="Chaidir N."/>
            <person name="Claudel C."/>
            <person name="Donnadieu C."/>
            <person name="Faraut T."/>
            <person name="Fievet G."/>
            <person name="Helmstetter N."/>
            <person name="King M."/>
            <person name="Knapp S.J."/>
            <person name="Lai Z."/>
            <person name="Le Paslier M.C."/>
            <person name="Lippi Y."/>
            <person name="Lorenzon L."/>
            <person name="Mandel J.R."/>
            <person name="Marage G."/>
            <person name="Marchand G."/>
            <person name="Marquand E."/>
            <person name="Bret-Mestries E."/>
            <person name="Morien E."/>
            <person name="Nambeesan S."/>
            <person name="Nguyen T."/>
            <person name="Pegot-Espagnet P."/>
            <person name="Pouilly N."/>
            <person name="Raftis F."/>
            <person name="Sallet E."/>
            <person name="Schiex T."/>
            <person name="Thomas J."/>
            <person name="Vandecasteele C."/>
            <person name="Vares D."/>
            <person name="Vear F."/>
            <person name="Vautrin S."/>
            <person name="Crespi M."/>
            <person name="Mangin B."/>
            <person name="Burke J.M."/>
            <person name="Salse J."/>
            <person name="Munos S."/>
            <person name="Vincourt P."/>
            <person name="Rieseberg L.H."/>
            <person name="Langlade N.B."/>
        </authorList>
    </citation>
    <scope>NUCLEOTIDE SEQUENCE</scope>
    <source>
        <tissue evidence="2">Leaves</tissue>
    </source>
</reference>